<evidence type="ECO:0000313" key="2">
    <source>
        <dbReference type="EMBL" id="NVO31424.1"/>
    </source>
</evidence>
<keyword evidence="2" id="KW-0645">Protease</keyword>
<feature type="signal peptide" evidence="1">
    <location>
        <begin position="1"/>
        <end position="23"/>
    </location>
</feature>
<sequence length="249" mass="26307">MQNTSTLLLACIWVLALLGSCGAKDRNPIPVQPEPRGSIYGFVRASDQNGTPVSKAGFTVELEGIDNQKSTTDADGRFEFLNVRAGTYNLTYTRTGYATYKEFGVSHAGGNAPTVVRDVSVTVPSSTIVSNLTAGVPNSSGIPFSLKVSNSDPANTTYRVVFFAGKTAAVTAATGELLITYDFGSAVGQKNSIFSRDVVRNAGFAPGSTVYLVAYGVPVQLMYYQNPATGQVVYPSLNSTPSNVVSFVL</sequence>
<gene>
    <name evidence="2" type="ORF">HW554_09410</name>
</gene>
<dbReference type="GO" id="GO:0030246">
    <property type="term" value="F:carbohydrate binding"/>
    <property type="evidence" value="ECO:0007669"/>
    <property type="project" value="InterPro"/>
</dbReference>
<reference evidence="2 3" key="1">
    <citation type="submission" date="2020-05" db="EMBL/GenBank/DDBJ databases">
        <title>Hymenobacter terrestris sp. nov. and Hymenobacter lapidiphilus sp. nov., isolated from regoliths in Antarctica.</title>
        <authorList>
            <person name="Sedlacek I."/>
            <person name="Pantucek R."/>
            <person name="Zeman M."/>
            <person name="Holochova P."/>
            <person name="Kralova S."/>
            <person name="Stankova E."/>
            <person name="Sedo O."/>
            <person name="Micenkova L."/>
            <person name="Svec P."/>
            <person name="Gupta V."/>
            <person name="Sood U."/>
            <person name="Korpole U.S."/>
            <person name="Lal R."/>
        </authorList>
    </citation>
    <scope>NUCLEOTIDE SEQUENCE [LARGE SCALE GENOMIC DNA]</scope>
    <source>
        <strain evidence="2 3">P5342</strain>
    </source>
</reference>
<dbReference type="EMBL" id="JABKAU010000014">
    <property type="protein sequence ID" value="NVO31424.1"/>
    <property type="molecule type" value="Genomic_DNA"/>
</dbReference>
<dbReference type="Proteomes" id="UP000565521">
    <property type="component" value="Unassembled WGS sequence"/>
</dbReference>
<proteinExistence type="predicted"/>
<dbReference type="SUPFAM" id="SSF49452">
    <property type="entry name" value="Starch-binding domain-like"/>
    <property type="match status" value="1"/>
</dbReference>
<organism evidence="2 3">
    <name type="scientific">Hymenobacter lapidiphilus</name>
    <dbReference type="NCBI Taxonomy" id="2608003"/>
    <lineage>
        <taxon>Bacteria</taxon>
        <taxon>Pseudomonadati</taxon>
        <taxon>Bacteroidota</taxon>
        <taxon>Cytophagia</taxon>
        <taxon>Cytophagales</taxon>
        <taxon>Hymenobacteraceae</taxon>
        <taxon>Hymenobacter</taxon>
    </lineage>
</organism>
<keyword evidence="1" id="KW-0732">Signal</keyword>
<evidence type="ECO:0000313" key="3">
    <source>
        <dbReference type="Proteomes" id="UP000565521"/>
    </source>
</evidence>
<name>A0A7Y7U658_9BACT</name>
<comment type="caution">
    <text evidence="2">The sequence shown here is derived from an EMBL/GenBank/DDBJ whole genome shotgun (WGS) entry which is preliminary data.</text>
</comment>
<dbReference type="InterPro" id="IPR013784">
    <property type="entry name" value="Carb-bd-like_fold"/>
</dbReference>
<dbReference type="Pfam" id="PF13620">
    <property type="entry name" value="CarboxypepD_reg"/>
    <property type="match status" value="1"/>
</dbReference>
<protein>
    <submittedName>
        <fullName evidence="2">Carboxypeptidase regulatory-like domain-containing protein</fullName>
    </submittedName>
</protein>
<dbReference type="RefSeq" id="WP_176908333.1">
    <property type="nucleotide sequence ID" value="NZ_JABKAU010000014.1"/>
</dbReference>
<keyword evidence="2" id="KW-0378">Hydrolase</keyword>
<dbReference type="GO" id="GO:0004180">
    <property type="term" value="F:carboxypeptidase activity"/>
    <property type="evidence" value="ECO:0007669"/>
    <property type="project" value="UniProtKB-KW"/>
</dbReference>
<feature type="chain" id="PRO_5030771710" evidence="1">
    <location>
        <begin position="24"/>
        <end position="249"/>
    </location>
</feature>
<keyword evidence="2" id="KW-0121">Carboxypeptidase</keyword>
<dbReference type="Gene3D" id="2.60.40.1120">
    <property type="entry name" value="Carboxypeptidase-like, regulatory domain"/>
    <property type="match status" value="1"/>
</dbReference>
<keyword evidence="3" id="KW-1185">Reference proteome</keyword>
<dbReference type="AlphaFoldDB" id="A0A7Y7U658"/>
<evidence type="ECO:0000256" key="1">
    <source>
        <dbReference type="SAM" id="SignalP"/>
    </source>
</evidence>
<accession>A0A7Y7U658</accession>